<evidence type="ECO:0000256" key="1">
    <source>
        <dbReference type="ARBA" id="ARBA00023015"/>
    </source>
</evidence>
<feature type="domain" description="HTH araC/xylS-type" evidence="5">
    <location>
        <begin position="177"/>
        <end position="275"/>
    </location>
</feature>
<evidence type="ECO:0000256" key="3">
    <source>
        <dbReference type="ARBA" id="ARBA00023163"/>
    </source>
</evidence>
<sequence length="288" mass="33393">MKPFYTTTEEPLVTGTSDLNMIFDRPYRLDSGLILFCREGTAEIEIDLKKYPVVPNAEVVILPATTLSLNSSSPEFRVDYIAFSKALMDEVSFRLEAPFFGFLKEHPVCSHAEGIRIDIINELIKMVTLVYHDRQNTFRNPIIKNLLQCFFLNMYDKTQKFFASEKKGHDRAEEIFHGFISLVQKHYLQQKEVTFYADELCISPRYLTAITRKVTDESAKEIIDKHVILEIKVLLQSTEMTIQEISNHLNFPNQSYLSRYFKRHTGKNPVDYRDKKSDPSTISLSNTL</sequence>
<dbReference type="Gene3D" id="1.10.10.60">
    <property type="entry name" value="Homeodomain-like"/>
    <property type="match status" value="1"/>
</dbReference>
<gene>
    <name evidence="6" type="ORF">H8S64_15110</name>
</gene>
<keyword evidence="7" id="KW-1185">Reference proteome</keyword>
<evidence type="ECO:0000313" key="7">
    <source>
        <dbReference type="Proteomes" id="UP000646484"/>
    </source>
</evidence>
<accession>A0ABR7D3A8</accession>
<dbReference type="Proteomes" id="UP000646484">
    <property type="component" value="Unassembled WGS sequence"/>
</dbReference>
<evidence type="ECO:0000313" key="6">
    <source>
        <dbReference type="EMBL" id="MBC5622428.1"/>
    </source>
</evidence>
<name>A0ABR7D3A8_9BACT</name>
<dbReference type="PROSITE" id="PS01124">
    <property type="entry name" value="HTH_ARAC_FAMILY_2"/>
    <property type="match status" value="1"/>
</dbReference>
<feature type="compositionally biased region" description="Polar residues" evidence="4">
    <location>
        <begin position="279"/>
        <end position="288"/>
    </location>
</feature>
<dbReference type="EMBL" id="JACOOH010000006">
    <property type="protein sequence ID" value="MBC5622428.1"/>
    <property type="molecule type" value="Genomic_DNA"/>
</dbReference>
<proteinExistence type="predicted"/>
<keyword evidence="1" id="KW-0805">Transcription regulation</keyword>
<dbReference type="PANTHER" id="PTHR43280:SF32">
    <property type="entry name" value="TRANSCRIPTIONAL REGULATORY PROTEIN"/>
    <property type="match status" value="1"/>
</dbReference>
<protein>
    <submittedName>
        <fullName evidence="6">AraC family transcriptional regulator</fullName>
    </submittedName>
</protein>
<dbReference type="Pfam" id="PF12833">
    <property type="entry name" value="HTH_18"/>
    <property type="match status" value="1"/>
</dbReference>
<dbReference type="InterPro" id="IPR018060">
    <property type="entry name" value="HTH_AraC"/>
</dbReference>
<organism evidence="6 7">
    <name type="scientific">Butyricimonas hominis</name>
    <dbReference type="NCBI Taxonomy" id="2763032"/>
    <lineage>
        <taxon>Bacteria</taxon>
        <taxon>Pseudomonadati</taxon>
        <taxon>Bacteroidota</taxon>
        <taxon>Bacteroidia</taxon>
        <taxon>Bacteroidales</taxon>
        <taxon>Odoribacteraceae</taxon>
        <taxon>Butyricimonas</taxon>
    </lineage>
</organism>
<comment type="caution">
    <text evidence="6">The sequence shown here is derived from an EMBL/GenBank/DDBJ whole genome shotgun (WGS) entry which is preliminary data.</text>
</comment>
<dbReference type="SMART" id="SM00342">
    <property type="entry name" value="HTH_ARAC"/>
    <property type="match status" value="1"/>
</dbReference>
<dbReference type="SUPFAM" id="SSF46689">
    <property type="entry name" value="Homeodomain-like"/>
    <property type="match status" value="1"/>
</dbReference>
<keyword evidence="2" id="KW-0238">DNA-binding</keyword>
<keyword evidence="3" id="KW-0804">Transcription</keyword>
<dbReference type="PANTHER" id="PTHR43280">
    <property type="entry name" value="ARAC-FAMILY TRANSCRIPTIONAL REGULATOR"/>
    <property type="match status" value="1"/>
</dbReference>
<dbReference type="RefSeq" id="WP_186977106.1">
    <property type="nucleotide sequence ID" value="NZ_JACOOH010000006.1"/>
</dbReference>
<evidence type="ECO:0000256" key="2">
    <source>
        <dbReference type="ARBA" id="ARBA00023125"/>
    </source>
</evidence>
<evidence type="ECO:0000256" key="4">
    <source>
        <dbReference type="SAM" id="MobiDB-lite"/>
    </source>
</evidence>
<reference evidence="6 7" key="1">
    <citation type="submission" date="2020-08" db="EMBL/GenBank/DDBJ databases">
        <title>Genome public.</title>
        <authorList>
            <person name="Liu C."/>
            <person name="Sun Q."/>
        </authorList>
    </citation>
    <scope>NUCLEOTIDE SEQUENCE [LARGE SCALE GENOMIC DNA]</scope>
    <source>
        <strain evidence="6 7">NSJ-56</strain>
    </source>
</reference>
<dbReference type="InterPro" id="IPR009057">
    <property type="entry name" value="Homeodomain-like_sf"/>
</dbReference>
<evidence type="ECO:0000259" key="5">
    <source>
        <dbReference type="PROSITE" id="PS01124"/>
    </source>
</evidence>
<feature type="region of interest" description="Disordered" evidence="4">
    <location>
        <begin position="268"/>
        <end position="288"/>
    </location>
</feature>